<dbReference type="Proteomes" id="UP001209570">
    <property type="component" value="Unassembled WGS sequence"/>
</dbReference>
<dbReference type="GO" id="GO:0016020">
    <property type="term" value="C:membrane"/>
    <property type="evidence" value="ECO:0007669"/>
    <property type="project" value="InterPro"/>
</dbReference>
<evidence type="ECO:0000256" key="5">
    <source>
        <dbReference type="PIRSR" id="PIRSR601382-2"/>
    </source>
</evidence>
<name>A0AAD5LWL1_PYTIN</name>
<feature type="coiled-coil region" evidence="7">
    <location>
        <begin position="346"/>
        <end position="373"/>
    </location>
</feature>
<dbReference type="EC" id="3.2.1.-" evidence="6"/>
<gene>
    <name evidence="10" type="ORF">P43SY_010275</name>
</gene>
<dbReference type="GO" id="GO:0005975">
    <property type="term" value="P:carbohydrate metabolic process"/>
    <property type="evidence" value="ECO:0007669"/>
    <property type="project" value="InterPro"/>
</dbReference>
<keyword evidence="4" id="KW-0325">Glycoprotein</keyword>
<evidence type="ECO:0000259" key="9">
    <source>
        <dbReference type="Pfam" id="PF02225"/>
    </source>
</evidence>
<comment type="subcellular location">
    <subcellularLocation>
        <location evidence="1">Endoplasmic reticulum</location>
    </subcellularLocation>
</comment>
<evidence type="ECO:0000256" key="6">
    <source>
        <dbReference type="RuleBase" id="RU361193"/>
    </source>
</evidence>
<dbReference type="InterPro" id="IPR012341">
    <property type="entry name" value="6hp_glycosidase-like_sf"/>
</dbReference>
<dbReference type="PANTHER" id="PTHR45679">
    <property type="entry name" value="ER DEGRADATION-ENHANCING ALPHA-MANNOSIDASE-LIKE PROTEIN 2"/>
    <property type="match status" value="1"/>
</dbReference>
<keyword evidence="5" id="KW-0479">Metal-binding</keyword>
<dbReference type="GO" id="GO:0004571">
    <property type="term" value="F:mannosyl-oligosaccharide 1,2-alpha-mannosidase activity"/>
    <property type="evidence" value="ECO:0007669"/>
    <property type="project" value="InterPro"/>
</dbReference>
<dbReference type="AlphaFoldDB" id="A0AAD5LWL1"/>
<dbReference type="EMBL" id="JAKCXM010000412">
    <property type="protein sequence ID" value="KAJ0394407.1"/>
    <property type="molecule type" value="Genomic_DNA"/>
</dbReference>
<dbReference type="SUPFAM" id="SSF52025">
    <property type="entry name" value="PA domain"/>
    <property type="match status" value="1"/>
</dbReference>
<dbReference type="Pfam" id="PF01532">
    <property type="entry name" value="Glyco_hydro_47"/>
    <property type="match status" value="1"/>
</dbReference>
<dbReference type="InterPro" id="IPR003137">
    <property type="entry name" value="PA_domain"/>
</dbReference>
<feature type="region of interest" description="Disordered" evidence="8">
    <location>
        <begin position="322"/>
        <end position="346"/>
    </location>
</feature>
<evidence type="ECO:0000256" key="8">
    <source>
        <dbReference type="SAM" id="MobiDB-lite"/>
    </source>
</evidence>
<keyword evidence="3" id="KW-0256">Endoplasmic reticulum</keyword>
<dbReference type="GO" id="GO:0044322">
    <property type="term" value="C:endoplasmic reticulum quality control compartment"/>
    <property type="evidence" value="ECO:0007669"/>
    <property type="project" value="GOC"/>
</dbReference>
<dbReference type="InterPro" id="IPR044674">
    <property type="entry name" value="EDEM1/2/3"/>
</dbReference>
<dbReference type="PRINTS" id="PR00747">
    <property type="entry name" value="GLYHDRLASE47"/>
</dbReference>
<evidence type="ECO:0000256" key="1">
    <source>
        <dbReference type="ARBA" id="ARBA00004240"/>
    </source>
</evidence>
<dbReference type="PANTHER" id="PTHR45679:SF6">
    <property type="entry name" value="ER DEGRADATION-ENHANCING ALPHA-MANNOSIDASE-LIKE PROTEIN 2"/>
    <property type="match status" value="1"/>
</dbReference>
<evidence type="ECO:0000256" key="2">
    <source>
        <dbReference type="ARBA" id="ARBA00007658"/>
    </source>
</evidence>
<proteinExistence type="inferred from homology"/>
<keyword evidence="6" id="KW-0326">Glycosidase</keyword>
<evidence type="ECO:0000256" key="4">
    <source>
        <dbReference type="ARBA" id="ARBA00023180"/>
    </source>
</evidence>
<reference evidence="10" key="1">
    <citation type="submission" date="2021-12" db="EMBL/GenBank/DDBJ databases">
        <title>Prjna785345.</title>
        <authorList>
            <person name="Rujirawat T."/>
            <person name="Krajaejun T."/>
        </authorList>
    </citation>
    <scope>NUCLEOTIDE SEQUENCE</scope>
    <source>
        <strain evidence="10">Pi057C3</strain>
    </source>
</reference>
<evidence type="ECO:0000313" key="10">
    <source>
        <dbReference type="EMBL" id="KAJ0394407.1"/>
    </source>
</evidence>
<organism evidence="10 11">
    <name type="scientific">Pythium insidiosum</name>
    <name type="common">Pythiosis disease agent</name>
    <dbReference type="NCBI Taxonomy" id="114742"/>
    <lineage>
        <taxon>Eukaryota</taxon>
        <taxon>Sar</taxon>
        <taxon>Stramenopiles</taxon>
        <taxon>Oomycota</taxon>
        <taxon>Peronosporomycetes</taxon>
        <taxon>Pythiales</taxon>
        <taxon>Pythiaceae</taxon>
        <taxon>Pythium</taxon>
    </lineage>
</organism>
<dbReference type="SUPFAM" id="SSF48225">
    <property type="entry name" value="Seven-hairpin glycosidases"/>
    <property type="match status" value="1"/>
</dbReference>
<keyword evidence="11" id="KW-1185">Reference proteome</keyword>
<keyword evidence="6" id="KW-0378">Hydrolase</keyword>
<dbReference type="InterPro" id="IPR046450">
    <property type="entry name" value="PA_dom_sf"/>
</dbReference>
<comment type="similarity">
    <text evidence="2 6">Belongs to the glycosyl hydrolase 47 family.</text>
</comment>
<keyword evidence="7" id="KW-0175">Coiled coil</keyword>
<protein>
    <recommendedName>
        <fullName evidence="6">alpha-1,2-Mannosidase</fullName>
        <ecNumber evidence="6">3.2.1.-</ecNumber>
    </recommendedName>
</protein>
<dbReference type="GO" id="GO:1904380">
    <property type="term" value="P:endoplasmic reticulum mannose trimming"/>
    <property type="evidence" value="ECO:0007669"/>
    <property type="project" value="InterPro"/>
</dbReference>
<dbReference type="Pfam" id="PF02225">
    <property type="entry name" value="PA"/>
    <property type="match status" value="1"/>
</dbReference>
<sequence>MLSVLTGDATYATAARRAVRALFERRSRVGLLGKHINSASGEWTETVSGVGSNADSFYEYLWKMYALFGDGEALEMLEHVYPAVLARNLHGDWYSDVSMWSGCGHGHHGTVVAENLAAFWPGMQATMGHVQLAARSANAFYRVWRDFGFVPEQFNVLKWRPLRGPGGGGARYPLRPELVESTFFLHEATRDPTWLRAGAHVVHSLQKYARTPCGYAGIRDVERKTQEDLMPSFFLSETVKYLYLLFNTTHFARDGRYVFTTEAHPFPLLDAKRVRAVLEPTANRSSAAAGGAAYQCRRLPFWHALGYDTEYEGSVVERTAACTLPPKPSRAPPSGGDSDSDGDSSQQRLEELLPALQQQLQEHVEKLRSLQELTAAQTFDEDDEAPSMQQLMAQHDAFLGATASQRVHGGARLGGFRVDRHDGALRVTREASGEWLEAVGLLDPRFVLLSWRDERGDVAHRVYDFVDGRAQPAVVRGCELSVADPRENPYVKRERWAAACVHASFGTLARGREPGRRPSVDAAPLALAEPLDACVPLARSVRGHVVLVQRGTCFFETKARSALAAGAVGVIVVNAEADEDRVMVMAGSGQVADDDDDDDGGETGELSVPVVMVSHRVGQRLLQSLRDGAALAAGIALTAATREDDDRQSSSTPAFPRLDGQLGSWRLLAPTWGIELLGGASAGNSGDEHRVVLKVLDLQPQPQQQQQEP</sequence>
<feature type="domain" description="PA" evidence="9">
    <location>
        <begin position="523"/>
        <end position="621"/>
    </location>
</feature>
<keyword evidence="5" id="KW-0106">Calcium</keyword>
<feature type="binding site" evidence="5">
    <location>
        <position position="261"/>
    </location>
    <ligand>
        <name>Ca(2+)</name>
        <dbReference type="ChEBI" id="CHEBI:29108"/>
    </ligand>
</feature>
<evidence type="ECO:0000313" key="11">
    <source>
        <dbReference type="Proteomes" id="UP001209570"/>
    </source>
</evidence>
<dbReference type="InterPro" id="IPR036026">
    <property type="entry name" value="Seven-hairpin_glycosidases"/>
</dbReference>
<evidence type="ECO:0000256" key="7">
    <source>
        <dbReference type="SAM" id="Coils"/>
    </source>
</evidence>
<dbReference type="Gene3D" id="1.50.10.10">
    <property type="match status" value="1"/>
</dbReference>
<dbReference type="Gene3D" id="3.50.30.30">
    <property type="match status" value="1"/>
</dbReference>
<comment type="cofactor">
    <cofactor evidence="5">
        <name>Ca(2+)</name>
        <dbReference type="ChEBI" id="CHEBI:29108"/>
    </cofactor>
</comment>
<accession>A0AAD5LWL1</accession>
<dbReference type="GO" id="GO:0005509">
    <property type="term" value="F:calcium ion binding"/>
    <property type="evidence" value="ECO:0007669"/>
    <property type="project" value="InterPro"/>
</dbReference>
<comment type="caution">
    <text evidence="10">The sequence shown here is derived from an EMBL/GenBank/DDBJ whole genome shotgun (WGS) entry which is preliminary data.</text>
</comment>
<evidence type="ECO:0000256" key="3">
    <source>
        <dbReference type="ARBA" id="ARBA00022824"/>
    </source>
</evidence>
<dbReference type="InterPro" id="IPR001382">
    <property type="entry name" value="Glyco_hydro_47"/>
</dbReference>